<evidence type="ECO:0000313" key="2">
    <source>
        <dbReference type="Proteomes" id="UP000316621"/>
    </source>
</evidence>
<organism evidence="1 2">
    <name type="scientific">Papaver somniferum</name>
    <name type="common">Opium poppy</name>
    <dbReference type="NCBI Taxonomy" id="3469"/>
    <lineage>
        <taxon>Eukaryota</taxon>
        <taxon>Viridiplantae</taxon>
        <taxon>Streptophyta</taxon>
        <taxon>Embryophyta</taxon>
        <taxon>Tracheophyta</taxon>
        <taxon>Spermatophyta</taxon>
        <taxon>Magnoliopsida</taxon>
        <taxon>Ranunculales</taxon>
        <taxon>Papaveraceae</taxon>
        <taxon>Papaveroideae</taxon>
        <taxon>Papaver</taxon>
    </lineage>
</organism>
<reference evidence="1 2" key="1">
    <citation type="journal article" date="2018" name="Science">
        <title>The opium poppy genome and morphinan production.</title>
        <authorList>
            <person name="Guo L."/>
            <person name="Winzer T."/>
            <person name="Yang X."/>
            <person name="Li Y."/>
            <person name="Ning Z."/>
            <person name="He Z."/>
            <person name="Teodor R."/>
            <person name="Lu Y."/>
            <person name="Bowser T.A."/>
            <person name="Graham I.A."/>
            <person name="Ye K."/>
        </authorList>
    </citation>
    <scope>NUCLEOTIDE SEQUENCE [LARGE SCALE GENOMIC DNA]</scope>
    <source>
        <strain evidence="2">cv. HN1</strain>
        <tissue evidence="1">Leaves</tissue>
    </source>
</reference>
<name>A0A4Y7J7W2_PAPSO</name>
<proteinExistence type="predicted"/>
<keyword evidence="2" id="KW-1185">Reference proteome</keyword>
<dbReference type="Gramene" id="RZC56152">
    <property type="protein sequence ID" value="RZC56152"/>
    <property type="gene ID" value="C5167_015007"/>
</dbReference>
<protein>
    <submittedName>
        <fullName evidence="1">Uncharacterized protein</fullName>
    </submittedName>
</protein>
<sequence>MKNRTVLHESIKENKDVVAPKKKDVVAPSSFSLLGMQELVMLPSIGRYMDGRRHGRPRNDQQTRAYITNKMHIRCLYKLAENQCIDDSDKAQLLLWSDTVKQELERHNSFVEVLERNLRFHTSSFASDQYNLGLYIEKFHVETGFIPYKETALRPPTLKYVEFLLAIDSGLGLYAFLSKMVQKLTSYQHAEVVLDNLCNSLAQEEIGVKI</sequence>
<evidence type="ECO:0000313" key="1">
    <source>
        <dbReference type="EMBL" id="RZC56152.1"/>
    </source>
</evidence>
<dbReference type="AlphaFoldDB" id="A0A4Y7J7W2"/>
<dbReference type="Proteomes" id="UP000316621">
    <property type="component" value="Chromosome 3"/>
</dbReference>
<gene>
    <name evidence="1" type="ORF">C5167_015007</name>
</gene>
<accession>A0A4Y7J7W2</accession>
<dbReference type="EMBL" id="CM010717">
    <property type="protein sequence ID" value="RZC56152.1"/>
    <property type="molecule type" value="Genomic_DNA"/>
</dbReference>